<feature type="domain" description="BHLH" evidence="6">
    <location>
        <begin position="140"/>
        <end position="190"/>
    </location>
</feature>
<evidence type="ECO:0000313" key="8">
    <source>
        <dbReference type="RefSeq" id="XP_022146228.1"/>
    </source>
</evidence>
<dbReference type="AlphaFoldDB" id="A0A6J1CY11"/>
<dbReference type="PANTHER" id="PTHR12565:SF184">
    <property type="entry name" value="BHLH TRANSCRIPTION FACTOR"/>
    <property type="match status" value="1"/>
</dbReference>
<accession>A0A6J1CY11</accession>
<dbReference type="SUPFAM" id="SSF47459">
    <property type="entry name" value="HLH, helix-loop-helix DNA-binding domain"/>
    <property type="match status" value="1"/>
</dbReference>
<dbReference type="InterPro" id="IPR011598">
    <property type="entry name" value="bHLH_dom"/>
</dbReference>
<dbReference type="GO" id="GO:0046983">
    <property type="term" value="F:protein dimerization activity"/>
    <property type="evidence" value="ECO:0007669"/>
    <property type="project" value="InterPro"/>
</dbReference>
<evidence type="ECO:0000256" key="4">
    <source>
        <dbReference type="ARBA" id="ARBA00023242"/>
    </source>
</evidence>
<evidence type="ECO:0000259" key="6">
    <source>
        <dbReference type="PROSITE" id="PS50888"/>
    </source>
</evidence>
<dbReference type="GO" id="GO:0005634">
    <property type="term" value="C:nucleus"/>
    <property type="evidence" value="ECO:0007669"/>
    <property type="project" value="UniProtKB-SubCell"/>
</dbReference>
<dbReference type="Gene3D" id="4.10.280.10">
    <property type="entry name" value="Helix-loop-helix DNA-binding domain"/>
    <property type="match status" value="1"/>
</dbReference>
<dbReference type="InterPro" id="IPR024097">
    <property type="entry name" value="bHLH_ZIP_TF"/>
</dbReference>
<dbReference type="SMART" id="SM00353">
    <property type="entry name" value="HLH"/>
    <property type="match status" value="1"/>
</dbReference>
<sequence length="299" mass="33460">MSVLERPMACIRWRRDHGHFYNGEGLSSVTTQASRVEDFQDLVASPAPSRLTKSETPTTNLPLKANSAAEGENQKKRKANNETKSKAGKFEEKRIKAIGEEDGESKITRTEETETWKQNSKASEEVKKSEYIHVRARRGQATDSHSLAERARREKISERMKCLQNLVPGCDRIAGKAGMLDEIINYVQSLQQQVEFLSMKLAALNPTLEFINVDHQFAKQVLPTAEISPETANSSSYYDQLGICSSSVTIPQTPLMNSDSFGRLELSSTWGDDLQSLHSMAFEQAWPPLLSPPSFQLPQ</sequence>
<keyword evidence="4" id="KW-0539">Nucleus</keyword>
<dbReference type="FunFam" id="4.10.280.10:FF:000002">
    <property type="entry name" value="Basic helix-loop-helix transcription factor"/>
    <property type="match status" value="1"/>
</dbReference>
<proteinExistence type="predicted"/>
<keyword evidence="7" id="KW-1185">Reference proteome</keyword>
<keyword evidence="3" id="KW-0804">Transcription</keyword>
<protein>
    <submittedName>
        <fullName evidence="8">Transcription factor bHLH63-like</fullName>
    </submittedName>
</protein>
<evidence type="ECO:0000256" key="1">
    <source>
        <dbReference type="ARBA" id="ARBA00004123"/>
    </source>
</evidence>
<evidence type="ECO:0000256" key="5">
    <source>
        <dbReference type="SAM" id="MobiDB-lite"/>
    </source>
</evidence>
<dbReference type="GO" id="GO:0003700">
    <property type="term" value="F:DNA-binding transcription factor activity"/>
    <property type="evidence" value="ECO:0007669"/>
    <property type="project" value="TreeGrafter"/>
</dbReference>
<evidence type="ECO:0000313" key="7">
    <source>
        <dbReference type="Proteomes" id="UP000504603"/>
    </source>
</evidence>
<dbReference type="KEGG" id="mcha:111015493"/>
<name>A0A6J1CY11_MOMCH</name>
<dbReference type="Proteomes" id="UP000504603">
    <property type="component" value="Unplaced"/>
</dbReference>
<dbReference type="InterPro" id="IPR036638">
    <property type="entry name" value="HLH_DNA-bd_sf"/>
</dbReference>
<keyword evidence="2" id="KW-0805">Transcription regulation</keyword>
<comment type="subcellular location">
    <subcellularLocation>
        <location evidence="1">Nucleus</location>
    </subcellularLocation>
</comment>
<feature type="region of interest" description="Disordered" evidence="5">
    <location>
        <begin position="44"/>
        <end position="122"/>
    </location>
</feature>
<dbReference type="PROSITE" id="PS50888">
    <property type="entry name" value="BHLH"/>
    <property type="match status" value="1"/>
</dbReference>
<evidence type="ECO:0000256" key="2">
    <source>
        <dbReference type="ARBA" id="ARBA00023015"/>
    </source>
</evidence>
<dbReference type="Pfam" id="PF00010">
    <property type="entry name" value="HLH"/>
    <property type="match status" value="1"/>
</dbReference>
<reference evidence="8" key="1">
    <citation type="submission" date="2025-08" db="UniProtKB">
        <authorList>
            <consortium name="RefSeq"/>
        </authorList>
    </citation>
    <scope>IDENTIFICATION</scope>
    <source>
        <strain evidence="8">OHB3-1</strain>
    </source>
</reference>
<gene>
    <name evidence="8" type="primary">LOC111015493</name>
</gene>
<dbReference type="RefSeq" id="XP_022146228.1">
    <property type="nucleotide sequence ID" value="XM_022290536.1"/>
</dbReference>
<dbReference type="PANTHER" id="PTHR12565">
    <property type="entry name" value="STEROL REGULATORY ELEMENT-BINDING PROTEIN"/>
    <property type="match status" value="1"/>
</dbReference>
<evidence type="ECO:0000256" key="3">
    <source>
        <dbReference type="ARBA" id="ARBA00023163"/>
    </source>
</evidence>
<organism evidence="7 8">
    <name type="scientific">Momordica charantia</name>
    <name type="common">Bitter gourd</name>
    <name type="synonym">Balsam pear</name>
    <dbReference type="NCBI Taxonomy" id="3673"/>
    <lineage>
        <taxon>Eukaryota</taxon>
        <taxon>Viridiplantae</taxon>
        <taxon>Streptophyta</taxon>
        <taxon>Embryophyta</taxon>
        <taxon>Tracheophyta</taxon>
        <taxon>Spermatophyta</taxon>
        <taxon>Magnoliopsida</taxon>
        <taxon>eudicotyledons</taxon>
        <taxon>Gunneridae</taxon>
        <taxon>Pentapetalae</taxon>
        <taxon>rosids</taxon>
        <taxon>fabids</taxon>
        <taxon>Cucurbitales</taxon>
        <taxon>Cucurbitaceae</taxon>
        <taxon>Momordiceae</taxon>
        <taxon>Momordica</taxon>
    </lineage>
</organism>
<feature type="compositionally biased region" description="Basic and acidic residues" evidence="5">
    <location>
        <begin position="79"/>
        <end position="115"/>
    </location>
</feature>
<dbReference type="GeneID" id="111015493"/>
<dbReference type="CDD" id="cd18919">
    <property type="entry name" value="bHLH_AtBPE_like"/>
    <property type="match status" value="1"/>
</dbReference>
<dbReference type="OrthoDB" id="1915602at2759"/>